<protein>
    <submittedName>
        <fullName evidence="9">Iron ABC transporter permease</fullName>
    </submittedName>
</protein>
<keyword evidence="5 8" id="KW-0812">Transmembrane</keyword>
<evidence type="ECO:0000256" key="4">
    <source>
        <dbReference type="ARBA" id="ARBA00022475"/>
    </source>
</evidence>
<keyword evidence="3" id="KW-0813">Transport</keyword>
<keyword evidence="10" id="KW-1185">Reference proteome</keyword>
<evidence type="ECO:0000313" key="9">
    <source>
        <dbReference type="EMBL" id="MBC5733048.1"/>
    </source>
</evidence>
<keyword evidence="4" id="KW-1003">Cell membrane</keyword>
<dbReference type="AlphaFoldDB" id="A0A8J6J3E7"/>
<evidence type="ECO:0000256" key="2">
    <source>
        <dbReference type="ARBA" id="ARBA00007935"/>
    </source>
</evidence>
<evidence type="ECO:0000256" key="8">
    <source>
        <dbReference type="SAM" id="Phobius"/>
    </source>
</evidence>
<name>A0A8J6J3E7_9FIRM</name>
<feature type="transmembrane region" description="Helical" evidence="8">
    <location>
        <begin position="286"/>
        <end position="311"/>
    </location>
</feature>
<dbReference type="GO" id="GO:0033214">
    <property type="term" value="P:siderophore-iron import into cell"/>
    <property type="evidence" value="ECO:0007669"/>
    <property type="project" value="TreeGrafter"/>
</dbReference>
<feature type="transmembrane region" description="Helical" evidence="8">
    <location>
        <begin position="208"/>
        <end position="227"/>
    </location>
</feature>
<dbReference type="Proteomes" id="UP000661435">
    <property type="component" value="Unassembled WGS sequence"/>
</dbReference>
<dbReference type="Pfam" id="PF01032">
    <property type="entry name" value="FecCD"/>
    <property type="match status" value="1"/>
</dbReference>
<dbReference type="PANTHER" id="PTHR30472:SF68">
    <property type="entry name" value="FERRICHROME TRANSPORT SYSTEM PERMEASE PROTEIN FHUB"/>
    <property type="match status" value="1"/>
</dbReference>
<feature type="transmembrane region" description="Helical" evidence="8">
    <location>
        <begin position="104"/>
        <end position="123"/>
    </location>
</feature>
<dbReference type="EMBL" id="JACOPP010000004">
    <property type="protein sequence ID" value="MBC5733048.1"/>
    <property type="molecule type" value="Genomic_DNA"/>
</dbReference>
<dbReference type="CDD" id="cd06550">
    <property type="entry name" value="TM_ABC_iron-siderophores_like"/>
    <property type="match status" value="1"/>
</dbReference>
<feature type="transmembrane region" description="Helical" evidence="8">
    <location>
        <begin position="72"/>
        <end position="92"/>
    </location>
</feature>
<evidence type="ECO:0000256" key="7">
    <source>
        <dbReference type="ARBA" id="ARBA00023136"/>
    </source>
</evidence>
<dbReference type="SUPFAM" id="SSF81345">
    <property type="entry name" value="ABC transporter involved in vitamin B12 uptake, BtuC"/>
    <property type="match status" value="1"/>
</dbReference>
<feature type="transmembrane region" description="Helical" evidence="8">
    <location>
        <begin position="157"/>
        <end position="178"/>
    </location>
</feature>
<dbReference type="InterPro" id="IPR037294">
    <property type="entry name" value="ABC_BtuC-like"/>
</dbReference>
<evidence type="ECO:0000256" key="3">
    <source>
        <dbReference type="ARBA" id="ARBA00022448"/>
    </source>
</evidence>
<gene>
    <name evidence="9" type="ORF">H8S57_04810</name>
</gene>
<dbReference type="FunFam" id="1.10.3470.10:FF:000001">
    <property type="entry name" value="Vitamin B12 ABC transporter permease BtuC"/>
    <property type="match status" value="1"/>
</dbReference>
<proteinExistence type="inferred from homology"/>
<evidence type="ECO:0000256" key="1">
    <source>
        <dbReference type="ARBA" id="ARBA00004651"/>
    </source>
</evidence>
<dbReference type="Gene3D" id="1.10.3470.10">
    <property type="entry name" value="ABC transporter involved in vitamin B12 uptake, BtuC"/>
    <property type="match status" value="1"/>
</dbReference>
<comment type="similarity">
    <text evidence="2">Belongs to the binding-protein-dependent transport system permease family. FecCD subfamily.</text>
</comment>
<evidence type="ECO:0000313" key="10">
    <source>
        <dbReference type="Proteomes" id="UP000661435"/>
    </source>
</evidence>
<evidence type="ECO:0000256" key="5">
    <source>
        <dbReference type="ARBA" id="ARBA00022692"/>
    </source>
</evidence>
<comment type="subcellular location">
    <subcellularLocation>
        <location evidence="1">Cell membrane</location>
        <topology evidence="1">Multi-pass membrane protein</topology>
    </subcellularLocation>
</comment>
<keyword evidence="7 8" id="KW-0472">Membrane</keyword>
<dbReference type="InterPro" id="IPR000522">
    <property type="entry name" value="ABC_transptr_permease_BtuC"/>
</dbReference>
<keyword evidence="6 8" id="KW-1133">Transmembrane helix</keyword>
<dbReference type="GO" id="GO:0022857">
    <property type="term" value="F:transmembrane transporter activity"/>
    <property type="evidence" value="ECO:0007669"/>
    <property type="project" value="InterPro"/>
</dbReference>
<feature type="transmembrane region" description="Helical" evidence="8">
    <location>
        <begin position="20"/>
        <end position="43"/>
    </location>
</feature>
<accession>A0A8J6J3E7</accession>
<feature type="transmembrane region" description="Helical" evidence="8">
    <location>
        <begin position="247"/>
        <end position="274"/>
    </location>
</feature>
<reference evidence="9" key="1">
    <citation type="submission" date="2020-08" db="EMBL/GenBank/DDBJ databases">
        <title>Genome public.</title>
        <authorList>
            <person name="Liu C."/>
            <person name="Sun Q."/>
        </authorList>
    </citation>
    <scope>NUCLEOTIDE SEQUENCE</scope>
    <source>
        <strain evidence="9">NSJ-51</strain>
    </source>
</reference>
<evidence type="ECO:0000256" key="6">
    <source>
        <dbReference type="ARBA" id="ARBA00022989"/>
    </source>
</evidence>
<feature type="transmembrane region" description="Helical" evidence="8">
    <location>
        <begin position="129"/>
        <end position="150"/>
    </location>
</feature>
<organism evidence="9 10">
    <name type="scientific">Lawsonibacter hominis</name>
    <dbReference type="NCBI Taxonomy" id="2763053"/>
    <lineage>
        <taxon>Bacteria</taxon>
        <taxon>Bacillati</taxon>
        <taxon>Bacillota</taxon>
        <taxon>Clostridia</taxon>
        <taxon>Eubacteriales</taxon>
        <taxon>Oscillospiraceae</taxon>
        <taxon>Lawsonibacter</taxon>
    </lineage>
</organism>
<feature type="transmembrane region" description="Helical" evidence="8">
    <location>
        <begin position="317"/>
        <end position="335"/>
    </location>
</feature>
<dbReference type="PANTHER" id="PTHR30472">
    <property type="entry name" value="FERRIC ENTEROBACTIN TRANSPORT SYSTEM PERMEASE PROTEIN"/>
    <property type="match status" value="1"/>
</dbReference>
<comment type="caution">
    <text evidence="9">The sequence shown here is derived from an EMBL/GenBank/DDBJ whole genome shotgun (WGS) entry which is preliminary data.</text>
</comment>
<sequence>MERTHARPERPCGLTRRRRLAKLLLLAVLLAAVFLAGTMFGAVDVSAPDILRILLFGQDSGVYTTIIREVRFPRNLLACMVGACLALSGAIMQGMMRNPMASPSILGVTSGASVTTYIMYLFFPAASSLIPLGAFCGALATTFLIFVFAWKGGLNPVRFILSGVALSAILSAVNNILTIRFPDALQGMAGFMVGGLSARSWPHVRMILPYFLAGLALALLYAGKLNVLLLGDELAVGLGVNVDRTRIALIAVSSLLAASAVSVAGMISFVGLCVPHIMRMFIGSDYRYLIPASALGGAVTLTFCDMVGRVVLRPSEIPVGIILALLGAPFFLWMLREREV</sequence>
<dbReference type="RefSeq" id="WP_186906942.1">
    <property type="nucleotide sequence ID" value="NZ_JACOPP010000004.1"/>
</dbReference>
<dbReference type="GO" id="GO:0005886">
    <property type="term" value="C:plasma membrane"/>
    <property type="evidence" value="ECO:0007669"/>
    <property type="project" value="UniProtKB-SubCell"/>
</dbReference>